<evidence type="ECO:0000256" key="1">
    <source>
        <dbReference type="SAM" id="Phobius"/>
    </source>
</evidence>
<protein>
    <submittedName>
        <fullName evidence="2">Uncharacterized protein</fullName>
    </submittedName>
</protein>
<proteinExistence type="predicted"/>
<name>A0A9P5NEF2_GYMJU</name>
<feature type="transmembrane region" description="Helical" evidence="1">
    <location>
        <begin position="58"/>
        <end position="76"/>
    </location>
</feature>
<sequence>MSAWKGVPTPTTILKPFVSQPQKRSFHISKVNAQDYPFSTPGLLAKARFRANGRPRSLWVGAATAAIGTLILYSLFRTKKSLEKSTLEAATVCGILCVLRVDQDYTTVDFDDPIATYAHFRNLLGSLFLITTDKREEVFEKWDEVARGVTVQGETPTATDERAHTIMREAAVKVHEALRQFNHRSIEVCTRRVWDEIAKAIFFLDQDSVFKVALLKLNMTVTKN</sequence>
<dbReference type="EMBL" id="JADNYJ010000114">
    <property type="protein sequence ID" value="KAF8883615.1"/>
    <property type="molecule type" value="Genomic_DNA"/>
</dbReference>
<keyword evidence="1" id="KW-1133">Transmembrane helix</keyword>
<dbReference type="Proteomes" id="UP000724874">
    <property type="component" value="Unassembled WGS sequence"/>
</dbReference>
<evidence type="ECO:0000313" key="2">
    <source>
        <dbReference type="EMBL" id="KAF8883615.1"/>
    </source>
</evidence>
<keyword evidence="1" id="KW-0472">Membrane</keyword>
<keyword evidence="1" id="KW-0812">Transmembrane</keyword>
<keyword evidence="3" id="KW-1185">Reference proteome</keyword>
<dbReference type="AlphaFoldDB" id="A0A9P5NEF2"/>
<accession>A0A9P5NEF2</accession>
<comment type="caution">
    <text evidence="2">The sequence shown here is derived from an EMBL/GenBank/DDBJ whole genome shotgun (WGS) entry which is preliminary data.</text>
</comment>
<evidence type="ECO:0000313" key="3">
    <source>
        <dbReference type="Proteomes" id="UP000724874"/>
    </source>
</evidence>
<dbReference type="OrthoDB" id="2942377at2759"/>
<organism evidence="2 3">
    <name type="scientific">Gymnopilus junonius</name>
    <name type="common">Spectacular rustgill mushroom</name>
    <name type="synonym">Gymnopilus spectabilis subsp. junonius</name>
    <dbReference type="NCBI Taxonomy" id="109634"/>
    <lineage>
        <taxon>Eukaryota</taxon>
        <taxon>Fungi</taxon>
        <taxon>Dikarya</taxon>
        <taxon>Basidiomycota</taxon>
        <taxon>Agaricomycotina</taxon>
        <taxon>Agaricomycetes</taxon>
        <taxon>Agaricomycetidae</taxon>
        <taxon>Agaricales</taxon>
        <taxon>Agaricineae</taxon>
        <taxon>Hymenogastraceae</taxon>
        <taxon>Gymnopilus</taxon>
    </lineage>
</organism>
<gene>
    <name evidence="2" type="ORF">CPB84DRAFT_1827613</name>
</gene>
<reference evidence="2" key="1">
    <citation type="submission" date="2020-11" db="EMBL/GenBank/DDBJ databases">
        <authorList>
            <consortium name="DOE Joint Genome Institute"/>
            <person name="Ahrendt S."/>
            <person name="Riley R."/>
            <person name="Andreopoulos W."/>
            <person name="LaButti K."/>
            <person name="Pangilinan J."/>
            <person name="Ruiz-duenas F.J."/>
            <person name="Barrasa J.M."/>
            <person name="Sanchez-Garcia M."/>
            <person name="Camarero S."/>
            <person name="Miyauchi S."/>
            <person name="Serrano A."/>
            <person name="Linde D."/>
            <person name="Babiker R."/>
            <person name="Drula E."/>
            <person name="Ayuso-Fernandez I."/>
            <person name="Pacheco R."/>
            <person name="Padilla G."/>
            <person name="Ferreira P."/>
            <person name="Barriuso J."/>
            <person name="Kellner H."/>
            <person name="Castanera R."/>
            <person name="Alfaro M."/>
            <person name="Ramirez L."/>
            <person name="Pisabarro A.G."/>
            <person name="Kuo A."/>
            <person name="Tritt A."/>
            <person name="Lipzen A."/>
            <person name="He G."/>
            <person name="Yan M."/>
            <person name="Ng V."/>
            <person name="Cullen D."/>
            <person name="Martin F."/>
            <person name="Rosso M.-N."/>
            <person name="Henrissat B."/>
            <person name="Hibbett D."/>
            <person name="Martinez A.T."/>
            <person name="Grigoriev I.V."/>
        </authorList>
    </citation>
    <scope>NUCLEOTIDE SEQUENCE</scope>
    <source>
        <strain evidence="2">AH 44721</strain>
    </source>
</reference>